<dbReference type="PANTHER" id="PTHR43808">
    <property type="entry name" value="ACETYLORNITHINE DEACETYLASE"/>
    <property type="match status" value="1"/>
</dbReference>
<dbReference type="GO" id="GO:0046872">
    <property type="term" value="F:metal ion binding"/>
    <property type="evidence" value="ECO:0007669"/>
    <property type="project" value="UniProtKB-KW"/>
</dbReference>
<dbReference type="EC" id="3.5.1.18" evidence="3"/>
<accession>A0A7G7CNZ8</accession>
<dbReference type="GO" id="GO:0009014">
    <property type="term" value="F:succinyl-diaminopimelate desuccinylase activity"/>
    <property type="evidence" value="ECO:0007669"/>
    <property type="project" value="UniProtKB-UniRule"/>
</dbReference>
<dbReference type="InterPro" id="IPR050072">
    <property type="entry name" value="Peptidase_M20A"/>
</dbReference>
<dbReference type="AlphaFoldDB" id="A0A7G7CNZ8"/>
<evidence type="ECO:0000256" key="3">
    <source>
        <dbReference type="NCBIfam" id="TIGR01900"/>
    </source>
</evidence>
<dbReference type="SUPFAM" id="SSF53187">
    <property type="entry name" value="Zn-dependent exopeptidases"/>
    <property type="match status" value="1"/>
</dbReference>
<evidence type="ECO:0000256" key="2">
    <source>
        <dbReference type="ARBA" id="ARBA00022801"/>
    </source>
</evidence>
<evidence type="ECO:0000256" key="1">
    <source>
        <dbReference type="ARBA" id="ARBA00022723"/>
    </source>
</evidence>
<dbReference type="Proteomes" id="UP000515743">
    <property type="component" value="Chromosome"/>
</dbReference>
<dbReference type="PANTHER" id="PTHR43808:SF31">
    <property type="entry name" value="N-ACETYL-L-CITRULLINE DEACETYLASE"/>
    <property type="match status" value="1"/>
</dbReference>
<dbReference type="GO" id="GO:0009089">
    <property type="term" value="P:lysine biosynthetic process via diaminopimelate"/>
    <property type="evidence" value="ECO:0007669"/>
    <property type="project" value="UniProtKB-UniRule"/>
</dbReference>
<organism evidence="5 6">
    <name type="scientific">Corynebacterium incognita</name>
    <dbReference type="NCBI Taxonomy" id="2754725"/>
    <lineage>
        <taxon>Bacteria</taxon>
        <taxon>Bacillati</taxon>
        <taxon>Actinomycetota</taxon>
        <taxon>Actinomycetes</taxon>
        <taxon>Mycobacteriales</taxon>
        <taxon>Corynebacteriaceae</taxon>
        <taxon>Corynebacterium</taxon>
    </lineage>
</organism>
<dbReference type="InterPro" id="IPR011650">
    <property type="entry name" value="Peptidase_M20_dimer"/>
</dbReference>
<keyword evidence="2 5" id="KW-0378">Hydrolase</keyword>
<dbReference type="Pfam" id="PF07687">
    <property type="entry name" value="M20_dimer"/>
    <property type="match status" value="1"/>
</dbReference>
<dbReference type="Pfam" id="PF01546">
    <property type="entry name" value="Peptidase_M20"/>
    <property type="match status" value="1"/>
</dbReference>
<dbReference type="GO" id="GO:0006526">
    <property type="term" value="P:L-arginine biosynthetic process"/>
    <property type="evidence" value="ECO:0007669"/>
    <property type="project" value="TreeGrafter"/>
</dbReference>
<keyword evidence="1" id="KW-0479">Metal-binding</keyword>
<dbReference type="InterPro" id="IPR010174">
    <property type="entry name" value="Succinyl-DAP_deSuclase_DapE"/>
</dbReference>
<dbReference type="NCBIfam" id="TIGR01900">
    <property type="entry name" value="dapE-gram_pos"/>
    <property type="match status" value="1"/>
</dbReference>
<dbReference type="EMBL" id="CP059404">
    <property type="protein sequence ID" value="QNE89314.1"/>
    <property type="molecule type" value="Genomic_DNA"/>
</dbReference>
<dbReference type="GO" id="GO:0008777">
    <property type="term" value="F:acetylornithine deacetylase activity"/>
    <property type="evidence" value="ECO:0007669"/>
    <property type="project" value="TreeGrafter"/>
</dbReference>
<reference evidence="5 6" key="1">
    <citation type="submission" date="2020-07" db="EMBL/GenBank/DDBJ databases">
        <title>Complete genome and description of Corynebacterium incognita strain Marseille-Q3630 sp. nov.</title>
        <authorList>
            <person name="Boxberger M."/>
        </authorList>
    </citation>
    <scope>NUCLEOTIDE SEQUENCE [LARGE SCALE GENOMIC DNA]</scope>
    <source>
        <strain evidence="5 6">Marseille-Q3630</strain>
    </source>
</reference>
<dbReference type="SUPFAM" id="SSF55031">
    <property type="entry name" value="Bacterial exopeptidase dimerisation domain"/>
    <property type="match status" value="1"/>
</dbReference>
<name>A0A7G7CNZ8_9CORY</name>
<dbReference type="InterPro" id="IPR002933">
    <property type="entry name" value="Peptidase_M20"/>
</dbReference>
<dbReference type="InterPro" id="IPR036264">
    <property type="entry name" value="Bact_exopeptidase_dim_dom"/>
</dbReference>
<dbReference type="Gene3D" id="3.30.70.360">
    <property type="match status" value="1"/>
</dbReference>
<protein>
    <recommendedName>
        <fullName evidence="3">Succinyl-diaminopimelate desuccinylase</fullName>
        <ecNumber evidence="3">3.5.1.18</ecNumber>
    </recommendedName>
</protein>
<gene>
    <name evidence="5" type="ORF">H0194_09765</name>
</gene>
<proteinExistence type="predicted"/>
<dbReference type="RefSeq" id="WP_185175689.1">
    <property type="nucleotide sequence ID" value="NZ_CP059404.1"/>
</dbReference>
<evidence type="ECO:0000313" key="5">
    <source>
        <dbReference type="EMBL" id="QNE89314.1"/>
    </source>
</evidence>
<evidence type="ECO:0000259" key="4">
    <source>
        <dbReference type="Pfam" id="PF07687"/>
    </source>
</evidence>
<dbReference type="KEGG" id="cik:H0194_09765"/>
<sequence>MTTIDPRVDPVTLTKLLMDIPSESQSEAAIADALERALRALAAAVPAVSVFRLGNTVCARTNGNVDKRIVLAGHIDTVPAANNIPHRMSGDGKIIHGLGAVDMKSGLAVYLNAFAELARDPRRTTELTFVGYEAEEIGDEYNGLRHLLERAPEWLEGDLALLGEPSGGIVEAGCQGTLRLRVDGHGTRAHSARSWLGENAAHNLAPVLTAVASYSPRSVTIDGCEYREGLNVVHLEAGVATNTIPDAAFALVNFRFAPDRSEAEALEHALEALGLAGQELGEIKNGVSYVVDDSAPGALPGLGQPGAQALVEAVGGKVRAKFGWTDVARFNTLGVPAVNFGPGDPGFAHRPDEQVPVADIVEVSRALKEFLTS</sequence>
<keyword evidence="6" id="KW-1185">Reference proteome</keyword>
<feature type="domain" description="Peptidase M20 dimerisation" evidence="4">
    <location>
        <begin position="176"/>
        <end position="268"/>
    </location>
</feature>
<dbReference type="Gene3D" id="3.40.630.10">
    <property type="entry name" value="Zn peptidases"/>
    <property type="match status" value="1"/>
</dbReference>
<evidence type="ECO:0000313" key="6">
    <source>
        <dbReference type="Proteomes" id="UP000515743"/>
    </source>
</evidence>